<proteinExistence type="predicted"/>
<dbReference type="EMBL" id="JBHSFH010000003">
    <property type="protein sequence ID" value="MFC4493173.1"/>
    <property type="molecule type" value="Genomic_DNA"/>
</dbReference>
<dbReference type="PANTHER" id="PTHR45526">
    <property type="entry name" value="TRANSCRIPTIONAL REGULATORY PROTEIN DPIA"/>
    <property type="match status" value="1"/>
</dbReference>
<dbReference type="Proteomes" id="UP001595997">
    <property type="component" value="Unassembled WGS sequence"/>
</dbReference>
<dbReference type="InterPro" id="IPR001789">
    <property type="entry name" value="Sig_transdc_resp-reg_receiver"/>
</dbReference>
<dbReference type="InterPro" id="IPR051271">
    <property type="entry name" value="2C-system_Tx_regulators"/>
</dbReference>
<feature type="region of interest" description="Disordered" evidence="2">
    <location>
        <begin position="150"/>
        <end position="193"/>
    </location>
</feature>
<dbReference type="RefSeq" id="WP_386441970.1">
    <property type="nucleotide sequence ID" value="NZ_JBHSFH010000003.1"/>
</dbReference>
<dbReference type="Pfam" id="PF00072">
    <property type="entry name" value="Response_reg"/>
    <property type="match status" value="1"/>
</dbReference>
<evidence type="ECO:0000256" key="1">
    <source>
        <dbReference type="PROSITE-ProRule" id="PRU00169"/>
    </source>
</evidence>
<evidence type="ECO:0000313" key="5">
    <source>
        <dbReference type="Proteomes" id="UP001595997"/>
    </source>
</evidence>
<feature type="modified residue" description="4-aspartylphosphate" evidence="1">
    <location>
        <position position="54"/>
    </location>
</feature>
<evidence type="ECO:0000313" key="4">
    <source>
        <dbReference type="EMBL" id="MFC4493173.1"/>
    </source>
</evidence>
<evidence type="ECO:0000256" key="2">
    <source>
        <dbReference type="SAM" id="MobiDB-lite"/>
    </source>
</evidence>
<feature type="compositionally biased region" description="Low complexity" evidence="2">
    <location>
        <begin position="150"/>
        <end position="164"/>
    </location>
</feature>
<dbReference type="Gene3D" id="3.40.50.2300">
    <property type="match status" value="1"/>
</dbReference>
<comment type="caution">
    <text evidence="4">The sequence shown here is derived from an EMBL/GenBank/DDBJ whole genome shotgun (WGS) entry which is preliminary data.</text>
</comment>
<evidence type="ECO:0000259" key="3">
    <source>
        <dbReference type="PROSITE" id="PS50110"/>
    </source>
</evidence>
<keyword evidence="5" id="KW-1185">Reference proteome</keyword>
<dbReference type="PANTHER" id="PTHR45526:SF1">
    <property type="entry name" value="TRANSCRIPTIONAL REGULATORY PROTEIN DCUR-RELATED"/>
    <property type="match status" value="1"/>
</dbReference>
<organism evidence="4 5">
    <name type="scientific">Streptomyces ovatisporus</name>
    <dbReference type="NCBI Taxonomy" id="1128682"/>
    <lineage>
        <taxon>Bacteria</taxon>
        <taxon>Bacillati</taxon>
        <taxon>Actinomycetota</taxon>
        <taxon>Actinomycetes</taxon>
        <taxon>Kitasatosporales</taxon>
        <taxon>Streptomycetaceae</taxon>
        <taxon>Streptomyces</taxon>
    </lineage>
</organism>
<gene>
    <name evidence="4" type="ORF">ACFPA8_03370</name>
</gene>
<dbReference type="CDD" id="cd19925">
    <property type="entry name" value="REC_citrate_TCS"/>
    <property type="match status" value="1"/>
</dbReference>
<feature type="region of interest" description="Disordered" evidence="2">
    <location>
        <begin position="259"/>
        <end position="292"/>
    </location>
</feature>
<keyword evidence="1" id="KW-0597">Phosphoprotein</keyword>
<feature type="domain" description="Response regulatory" evidence="3">
    <location>
        <begin position="3"/>
        <end position="122"/>
    </location>
</feature>
<dbReference type="SMART" id="SM00448">
    <property type="entry name" value="REC"/>
    <property type="match status" value="1"/>
</dbReference>
<sequence>MIRVLVVDDDFMVARLHSTLVGQVPGFTVAGAVHSGTDALAAVRELQPDLVLLDMYLPDLPGLEVLRELRGGAAPEEGPDVLVVTAARDAETVRGAQRGGAVQYIIKPFEGQLLKERLRRYAEHRAALATLHAPQQDDVDRLFAEGAGSGTARTADAHGGTDAAPGGGTVGAGAVPTSAHGVSGPEAGPARLPKGLTEQTAGLVRTALEAGPQGAGVSASECAARSGLSRVSARRYLEHFVSTGTARVTLRYGMTGRPERRYHPLGPLGWQKASPEGDRTAGDGVTPTTDNS</sequence>
<dbReference type="InterPro" id="IPR011006">
    <property type="entry name" value="CheY-like_superfamily"/>
</dbReference>
<dbReference type="SUPFAM" id="SSF52172">
    <property type="entry name" value="CheY-like"/>
    <property type="match status" value="1"/>
</dbReference>
<name>A0ABV9A3Q1_9ACTN</name>
<protein>
    <submittedName>
        <fullName evidence="4">Response regulator</fullName>
    </submittedName>
</protein>
<reference evidence="5" key="1">
    <citation type="journal article" date="2019" name="Int. J. Syst. Evol. Microbiol.">
        <title>The Global Catalogue of Microorganisms (GCM) 10K type strain sequencing project: providing services to taxonomists for standard genome sequencing and annotation.</title>
        <authorList>
            <consortium name="The Broad Institute Genomics Platform"/>
            <consortium name="The Broad Institute Genome Sequencing Center for Infectious Disease"/>
            <person name="Wu L."/>
            <person name="Ma J."/>
        </authorList>
    </citation>
    <scope>NUCLEOTIDE SEQUENCE [LARGE SCALE GENOMIC DNA]</scope>
    <source>
        <strain evidence="5">CGMCC 4.7357</strain>
    </source>
</reference>
<accession>A0ABV9A3Q1</accession>
<dbReference type="PROSITE" id="PS50110">
    <property type="entry name" value="RESPONSE_REGULATORY"/>
    <property type="match status" value="1"/>
</dbReference>